<dbReference type="Pfam" id="PF03062">
    <property type="entry name" value="MBOAT"/>
    <property type="match status" value="1"/>
</dbReference>
<feature type="transmembrane region" description="Helical" evidence="8">
    <location>
        <begin position="223"/>
        <end position="241"/>
    </location>
</feature>
<keyword evidence="5 8" id="KW-1133">Transmembrane helix</keyword>
<evidence type="ECO:0000313" key="9">
    <source>
        <dbReference type="EMBL" id="TGL93461.1"/>
    </source>
</evidence>
<dbReference type="InterPro" id="IPR028362">
    <property type="entry name" value="AlgI"/>
</dbReference>
<evidence type="ECO:0000313" key="10">
    <source>
        <dbReference type="Proteomes" id="UP000298429"/>
    </source>
</evidence>
<dbReference type="InterPro" id="IPR004299">
    <property type="entry name" value="MBOAT_fam"/>
</dbReference>
<evidence type="ECO:0000256" key="1">
    <source>
        <dbReference type="ARBA" id="ARBA00004651"/>
    </source>
</evidence>
<dbReference type="GO" id="GO:0016746">
    <property type="term" value="F:acyltransferase activity"/>
    <property type="evidence" value="ECO:0007669"/>
    <property type="project" value="UniProtKB-KW"/>
</dbReference>
<feature type="transmembrane region" description="Helical" evidence="8">
    <location>
        <begin position="46"/>
        <end position="64"/>
    </location>
</feature>
<evidence type="ECO:0000256" key="7">
    <source>
        <dbReference type="PIRNR" id="PIRNR016636"/>
    </source>
</evidence>
<dbReference type="PIRSF" id="PIRSF016636">
    <property type="entry name" value="AlgI_DltB"/>
    <property type="match status" value="1"/>
</dbReference>
<evidence type="ECO:0000256" key="5">
    <source>
        <dbReference type="ARBA" id="ARBA00022989"/>
    </source>
</evidence>
<organism evidence="9 10">
    <name type="scientific">Leptospira barantonii</name>
    <dbReference type="NCBI Taxonomy" id="2023184"/>
    <lineage>
        <taxon>Bacteria</taxon>
        <taxon>Pseudomonadati</taxon>
        <taxon>Spirochaetota</taxon>
        <taxon>Spirochaetia</taxon>
        <taxon>Leptospirales</taxon>
        <taxon>Leptospiraceae</taxon>
        <taxon>Leptospira</taxon>
    </lineage>
</organism>
<feature type="transmembrane region" description="Helical" evidence="8">
    <location>
        <begin position="403"/>
        <end position="423"/>
    </location>
</feature>
<evidence type="ECO:0000256" key="2">
    <source>
        <dbReference type="ARBA" id="ARBA00010323"/>
    </source>
</evidence>
<keyword evidence="4 8" id="KW-0812">Transmembrane</keyword>
<dbReference type="EMBL" id="RQGN01000098">
    <property type="protein sequence ID" value="TGL93461.1"/>
    <property type="molecule type" value="Genomic_DNA"/>
</dbReference>
<feature type="transmembrane region" description="Helical" evidence="8">
    <location>
        <begin position="366"/>
        <end position="383"/>
    </location>
</feature>
<keyword evidence="6 7" id="KW-0472">Membrane</keyword>
<reference evidence="9 10" key="1">
    <citation type="journal article" date="2019" name="PLoS Negl. Trop. Dis.">
        <title>Revisiting the worldwide diversity of Leptospira species in the environment.</title>
        <authorList>
            <person name="Vincent A.T."/>
            <person name="Schiettekatte O."/>
            <person name="Bourhy P."/>
            <person name="Veyrier F.J."/>
            <person name="Picardeau M."/>
        </authorList>
    </citation>
    <scope>NUCLEOTIDE SEQUENCE [LARGE SCALE GENOMIC DNA]</scope>
    <source>
        <strain evidence="9 10">201702444</strain>
    </source>
</reference>
<feature type="transmembrane region" description="Helical" evidence="8">
    <location>
        <begin position="444"/>
        <end position="464"/>
    </location>
</feature>
<dbReference type="Proteomes" id="UP000298429">
    <property type="component" value="Unassembled WGS sequence"/>
</dbReference>
<comment type="subcellular location">
    <subcellularLocation>
        <location evidence="1">Cell membrane</location>
        <topology evidence="1">Multi-pass membrane protein</topology>
    </subcellularLocation>
</comment>
<dbReference type="OrthoDB" id="314962at2"/>
<evidence type="ECO:0000256" key="4">
    <source>
        <dbReference type="ARBA" id="ARBA00022692"/>
    </source>
</evidence>
<dbReference type="InterPro" id="IPR051085">
    <property type="entry name" value="MB_O-acyltransferase"/>
</dbReference>
<keyword evidence="7" id="KW-0012">Acyltransferase</keyword>
<keyword evidence="3 7" id="KW-1003">Cell membrane</keyword>
<dbReference type="GO" id="GO:0005886">
    <property type="term" value="C:plasma membrane"/>
    <property type="evidence" value="ECO:0007669"/>
    <property type="project" value="UniProtKB-SubCell"/>
</dbReference>
<feature type="transmembrane region" description="Helical" evidence="8">
    <location>
        <begin position="148"/>
        <end position="167"/>
    </location>
</feature>
<dbReference type="InterPro" id="IPR024194">
    <property type="entry name" value="Ac/AlaTfrase_AlgI/DltB"/>
</dbReference>
<feature type="transmembrane region" description="Helical" evidence="8">
    <location>
        <begin position="76"/>
        <end position="98"/>
    </location>
</feature>
<name>A0A5F2B2W6_9LEPT</name>
<dbReference type="PANTHER" id="PTHR13285">
    <property type="entry name" value="ACYLTRANSFERASE"/>
    <property type="match status" value="1"/>
</dbReference>
<dbReference type="PIRSF" id="PIRSF500217">
    <property type="entry name" value="AlgI"/>
    <property type="match status" value="1"/>
</dbReference>
<feature type="transmembrane region" description="Helical" evidence="8">
    <location>
        <begin position="7"/>
        <end position="26"/>
    </location>
</feature>
<dbReference type="PANTHER" id="PTHR13285:SF18">
    <property type="entry name" value="PROTEIN-CYSTEINE N-PALMITOYLTRANSFERASE RASP"/>
    <property type="match status" value="1"/>
</dbReference>
<comment type="similarity">
    <text evidence="2 7">Belongs to the membrane-bound acyltransferase family.</text>
</comment>
<gene>
    <name evidence="9" type="ORF">EHQ76_17440</name>
</gene>
<evidence type="ECO:0000256" key="8">
    <source>
        <dbReference type="SAM" id="Phobius"/>
    </source>
</evidence>
<protein>
    <submittedName>
        <fullName evidence="9">MBOAT family protein</fullName>
    </submittedName>
</protein>
<evidence type="ECO:0000256" key="3">
    <source>
        <dbReference type="ARBA" id="ARBA00022475"/>
    </source>
</evidence>
<evidence type="ECO:0000256" key="6">
    <source>
        <dbReference type="ARBA" id="ARBA00023136"/>
    </source>
</evidence>
<dbReference type="RefSeq" id="WP_135672153.1">
    <property type="nucleotide sequence ID" value="NZ_RQGN01000098.1"/>
</dbReference>
<accession>A0A5F2B2W6</accession>
<dbReference type="GO" id="GO:0042121">
    <property type="term" value="P:alginic acid biosynthetic process"/>
    <property type="evidence" value="ECO:0007669"/>
    <property type="project" value="InterPro"/>
</dbReference>
<dbReference type="AlphaFoldDB" id="A0A5F2B2W6"/>
<feature type="transmembrane region" description="Helical" evidence="8">
    <location>
        <begin position="118"/>
        <end position="136"/>
    </location>
</feature>
<proteinExistence type="inferred from homology"/>
<feature type="transmembrane region" description="Helical" evidence="8">
    <location>
        <begin position="187"/>
        <end position="211"/>
    </location>
</feature>
<sequence>MLFNSLNFLVFFIVFYIVYLRLGNLGQNRLLFFGGLFFYGFWKPEMVLLLLFCIAFNYAGGIRLGNLEGRSRARFFTFLISLNLGILIFFKYILFLLSIWNDTLGVVLPKSTVAVPEILLPVGISFYTFHNISYLSDIRSGKILPCTNFIRFGVYDLFFPLLLAGPIERPDSLLPQIETERKVSSEGFLSGAILFLWGIFKKVFIGDHLLLFTGKAMEAGMQLPPGMILWIAFCFAFQVYADFSGYTDAARGLAKMMGFRLSLNFNFPFISSSPSEFWKRWHISLSTWLRDYLYIPLGGNRVSVFRQNMNLMIVWVLGGLWHGATYGYLVWGCYCGLQVVGYNLFQKYVLRFVSPNIQILEWVLKLLGVLLTFWMFALGLLLFQVRSPGELWALVLNAIGGSYWNPIFAIKLFFLLSPLILVEPWMIFSGGTDSFLEKIVSKPYYRWVPLSFGVGVLFFLFGVFEKKEFFYFQF</sequence>
<comment type="caution">
    <text evidence="9">The sequence shown here is derived from an EMBL/GenBank/DDBJ whole genome shotgun (WGS) entry which is preliminary data.</text>
</comment>
<feature type="transmembrane region" description="Helical" evidence="8">
    <location>
        <begin position="325"/>
        <end position="345"/>
    </location>
</feature>
<keyword evidence="7" id="KW-0808">Transferase</keyword>